<feature type="transmembrane region" description="Helical" evidence="1">
    <location>
        <begin position="174"/>
        <end position="194"/>
    </location>
</feature>
<dbReference type="EMBL" id="LQPJ01000109">
    <property type="protein sequence ID" value="ORW23272.1"/>
    <property type="molecule type" value="Genomic_DNA"/>
</dbReference>
<comment type="caution">
    <text evidence="2">The sequence shown here is derived from an EMBL/GenBank/DDBJ whole genome shotgun (WGS) entry which is preliminary data.</text>
</comment>
<evidence type="ECO:0000313" key="2">
    <source>
        <dbReference type="EMBL" id="ORW23272.1"/>
    </source>
</evidence>
<dbReference type="AlphaFoldDB" id="A0A1X1ZIY3"/>
<keyword evidence="3" id="KW-1185">Reference proteome</keyword>
<proteinExistence type="predicted"/>
<dbReference type="Proteomes" id="UP000193529">
    <property type="component" value="Unassembled WGS sequence"/>
</dbReference>
<feature type="transmembrane region" description="Helical" evidence="1">
    <location>
        <begin position="141"/>
        <end position="162"/>
    </location>
</feature>
<sequence>MGFIPPPSPSASAEQIREMYIAHQTRIRVGLILTVVSCGLAFPWAVAIAVQMQRIEGRWSPMALSQLIAGVALPLLYIMPVMAWASAAFRPDERPAELTRFANDLGWFPFVGVGSPAFIQSIAIAIVTLRDIRPNPVFKRWVAYFNIWCVLLFFAGALIYAFKSGPLAWNGVVAFWIPVVVFVAWIFVMTYVLLAAINDQEDELNATPAGIVEFESDLQHQVNRLSSELESIRQLMSRQPAPAQGS</sequence>
<feature type="transmembrane region" description="Helical" evidence="1">
    <location>
        <begin position="107"/>
        <end position="129"/>
    </location>
</feature>
<keyword evidence="1" id="KW-0472">Membrane</keyword>
<name>A0A1X1ZIY3_9MYCO</name>
<reference evidence="2 3" key="1">
    <citation type="submission" date="2016-01" db="EMBL/GenBank/DDBJ databases">
        <title>The new phylogeny of the genus Mycobacterium.</title>
        <authorList>
            <person name="Tarcisio F."/>
            <person name="Conor M."/>
            <person name="Antonella G."/>
            <person name="Elisabetta G."/>
            <person name="Giulia F.S."/>
            <person name="Sara T."/>
            <person name="Anna F."/>
            <person name="Clotilde B."/>
            <person name="Roberto B."/>
            <person name="Veronica D.S."/>
            <person name="Fabio R."/>
            <person name="Monica P."/>
            <person name="Olivier J."/>
            <person name="Enrico T."/>
            <person name="Nicola S."/>
        </authorList>
    </citation>
    <scope>NUCLEOTIDE SEQUENCE [LARGE SCALE GENOMIC DNA]</scope>
    <source>
        <strain evidence="2 3">DSM 44572</strain>
    </source>
</reference>
<accession>A0A1X1ZIY3</accession>
<protein>
    <submittedName>
        <fullName evidence="2">Uncharacterized protein</fullName>
    </submittedName>
</protein>
<keyword evidence="1" id="KW-0812">Transmembrane</keyword>
<keyword evidence="1" id="KW-1133">Transmembrane helix</keyword>
<gene>
    <name evidence="2" type="ORF">AWC19_11990</name>
</gene>
<dbReference type="STRING" id="153971.AWC19_11990"/>
<organism evidence="2 3">
    <name type="scientific">Mycobacterium palustre</name>
    <dbReference type="NCBI Taxonomy" id="153971"/>
    <lineage>
        <taxon>Bacteria</taxon>
        <taxon>Bacillati</taxon>
        <taxon>Actinomycetota</taxon>
        <taxon>Actinomycetes</taxon>
        <taxon>Mycobacteriales</taxon>
        <taxon>Mycobacteriaceae</taxon>
        <taxon>Mycobacterium</taxon>
        <taxon>Mycobacterium simiae complex</taxon>
    </lineage>
</organism>
<feature type="transmembrane region" description="Helical" evidence="1">
    <location>
        <begin position="62"/>
        <end position="87"/>
    </location>
</feature>
<evidence type="ECO:0000256" key="1">
    <source>
        <dbReference type="SAM" id="Phobius"/>
    </source>
</evidence>
<feature type="transmembrane region" description="Helical" evidence="1">
    <location>
        <begin position="27"/>
        <end position="50"/>
    </location>
</feature>
<evidence type="ECO:0000313" key="3">
    <source>
        <dbReference type="Proteomes" id="UP000193529"/>
    </source>
</evidence>